<comment type="caution">
    <text evidence="8">The sequence shown here is derived from an EMBL/GenBank/DDBJ whole genome shotgun (WGS) entry which is preliminary data.</text>
</comment>
<dbReference type="SUPFAM" id="SSF56954">
    <property type="entry name" value="Outer membrane efflux proteins (OEP)"/>
    <property type="match status" value="1"/>
</dbReference>
<dbReference type="GO" id="GO:0015288">
    <property type="term" value="F:porin activity"/>
    <property type="evidence" value="ECO:0007669"/>
    <property type="project" value="TreeGrafter"/>
</dbReference>
<keyword evidence="6" id="KW-0472">Membrane</keyword>
<dbReference type="AlphaFoldDB" id="A0A562KS13"/>
<evidence type="ECO:0000256" key="2">
    <source>
        <dbReference type="ARBA" id="ARBA00007613"/>
    </source>
</evidence>
<protein>
    <submittedName>
        <fullName evidence="8">Outer membrane protein TolC</fullName>
    </submittedName>
</protein>
<keyword evidence="7" id="KW-0998">Cell outer membrane</keyword>
<dbReference type="Proteomes" id="UP000315312">
    <property type="component" value="Unassembled WGS sequence"/>
</dbReference>
<keyword evidence="4" id="KW-1134">Transmembrane beta strand</keyword>
<reference evidence="8 9" key="1">
    <citation type="journal article" date="2015" name="Stand. Genomic Sci.">
        <title>Genomic Encyclopedia of Bacterial and Archaeal Type Strains, Phase III: the genomes of soil and plant-associated and newly described type strains.</title>
        <authorList>
            <person name="Whitman W.B."/>
            <person name="Woyke T."/>
            <person name="Klenk H.P."/>
            <person name="Zhou Y."/>
            <person name="Lilburn T.G."/>
            <person name="Beck B.J."/>
            <person name="De Vos P."/>
            <person name="Vandamme P."/>
            <person name="Eisen J.A."/>
            <person name="Garrity G."/>
            <person name="Hugenholtz P."/>
            <person name="Kyrpides N.C."/>
        </authorList>
    </citation>
    <scope>NUCLEOTIDE SEQUENCE [LARGE SCALE GENOMIC DNA]</scope>
    <source>
        <strain evidence="8 9">CGMCC 1.6844</strain>
    </source>
</reference>
<evidence type="ECO:0000256" key="4">
    <source>
        <dbReference type="ARBA" id="ARBA00022452"/>
    </source>
</evidence>
<accession>A0A562KS13</accession>
<dbReference type="EMBL" id="VLKM01000001">
    <property type="protein sequence ID" value="TWH98229.1"/>
    <property type="molecule type" value="Genomic_DNA"/>
</dbReference>
<dbReference type="PANTHER" id="PTHR30026">
    <property type="entry name" value="OUTER MEMBRANE PROTEIN TOLC"/>
    <property type="match status" value="1"/>
</dbReference>
<evidence type="ECO:0000256" key="3">
    <source>
        <dbReference type="ARBA" id="ARBA00022448"/>
    </source>
</evidence>
<keyword evidence="5" id="KW-0812">Transmembrane</keyword>
<evidence type="ECO:0000256" key="6">
    <source>
        <dbReference type="ARBA" id="ARBA00023136"/>
    </source>
</evidence>
<comment type="similarity">
    <text evidence="2">Belongs to the outer membrane factor (OMF) (TC 1.B.17) family.</text>
</comment>
<gene>
    <name evidence="8" type="ORF">IP97_00175</name>
</gene>
<dbReference type="Gene3D" id="1.20.1600.10">
    <property type="entry name" value="Outer membrane efflux proteins (OEP)"/>
    <property type="match status" value="1"/>
</dbReference>
<dbReference type="OrthoDB" id="976750at2"/>
<dbReference type="Pfam" id="PF02321">
    <property type="entry name" value="OEP"/>
    <property type="match status" value="1"/>
</dbReference>
<dbReference type="InterPro" id="IPR003423">
    <property type="entry name" value="OMP_efflux"/>
</dbReference>
<name>A0A562KS13_9FLAO</name>
<evidence type="ECO:0000256" key="1">
    <source>
        <dbReference type="ARBA" id="ARBA00004442"/>
    </source>
</evidence>
<evidence type="ECO:0000313" key="9">
    <source>
        <dbReference type="Proteomes" id="UP000315312"/>
    </source>
</evidence>
<dbReference type="GO" id="GO:0009279">
    <property type="term" value="C:cell outer membrane"/>
    <property type="evidence" value="ECO:0007669"/>
    <property type="project" value="UniProtKB-SubCell"/>
</dbReference>
<sequence>MKNLILIFFVTLYGYTNAQEKISLDKCYELVRINYPLSKQNEALNSQLKLQNEIIGLDKLPKVSLNAQATYQSEVTQIPFSIPNATVEPLNKDQYRATLDVNQLIYNGGLLNAQSKLKEIQFKTQQQQIEVSLYQLKNIVNQYFFGILLLQEKNELLQSKMSLLIEKNKEVKTAVKFGAILPASEQVLEAEIIKIQQQINDLQFDKRKLLYHLEKLTATNFDENTILENSISLETTEALRPEFDFFNLQNQQLEASQIIVSKSNLPKLNAFIQGGYGNPALNMLNNSFEAFYVTGIRLNWTLFDWNKTKKEKEVLEISKQLIASEKETFQLNLNRQLQETDFEIQKINQQLKSDEEIIDLRQKIVKSSEAQMKNGVITTSEYLNEIDKLFESKNNQKSHQIQLQLTQANYQIIKGN</sequence>
<comment type="subcellular location">
    <subcellularLocation>
        <location evidence="1">Cell outer membrane</location>
    </subcellularLocation>
</comment>
<dbReference type="GO" id="GO:0015562">
    <property type="term" value="F:efflux transmembrane transporter activity"/>
    <property type="evidence" value="ECO:0007669"/>
    <property type="project" value="InterPro"/>
</dbReference>
<dbReference type="PANTHER" id="PTHR30026:SF20">
    <property type="entry name" value="OUTER MEMBRANE PROTEIN TOLC"/>
    <property type="match status" value="1"/>
</dbReference>
<keyword evidence="3" id="KW-0813">Transport</keyword>
<evidence type="ECO:0000256" key="7">
    <source>
        <dbReference type="ARBA" id="ARBA00023237"/>
    </source>
</evidence>
<organism evidence="8 9">
    <name type="scientific">Flavobacterium cheniae</name>
    <dbReference type="NCBI Taxonomy" id="295428"/>
    <lineage>
        <taxon>Bacteria</taxon>
        <taxon>Pseudomonadati</taxon>
        <taxon>Bacteroidota</taxon>
        <taxon>Flavobacteriia</taxon>
        <taxon>Flavobacteriales</taxon>
        <taxon>Flavobacteriaceae</taxon>
        <taxon>Flavobacterium</taxon>
    </lineage>
</organism>
<keyword evidence="9" id="KW-1185">Reference proteome</keyword>
<proteinExistence type="inferred from homology"/>
<evidence type="ECO:0000256" key="5">
    <source>
        <dbReference type="ARBA" id="ARBA00022692"/>
    </source>
</evidence>
<evidence type="ECO:0000313" key="8">
    <source>
        <dbReference type="EMBL" id="TWH98229.1"/>
    </source>
</evidence>
<dbReference type="RefSeq" id="WP_133606752.1">
    <property type="nucleotide sequence ID" value="NZ_SNZC01000001.1"/>
</dbReference>
<dbReference type="GO" id="GO:1990281">
    <property type="term" value="C:efflux pump complex"/>
    <property type="evidence" value="ECO:0007669"/>
    <property type="project" value="TreeGrafter"/>
</dbReference>
<dbReference type="InterPro" id="IPR051906">
    <property type="entry name" value="TolC-like"/>
</dbReference>